<name>Q8IVI0_HUMAN</name>
<sequence>MFSNILSFYPSDVSTPPTDHHLLHHHHQICLQTFPSVPWEAKTAPG</sequence>
<organism evidence="1">
    <name type="scientific">Homo sapiens</name>
    <name type="common">Human</name>
    <dbReference type="NCBI Taxonomy" id="9606"/>
    <lineage>
        <taxon>Eukaryota</taxon>
        <taxon>Metazoa</taxon>
        <taxon>Chordata</taxon>
        <taxon>Craniata</taxon>
        <taxon>Vertebrata</taxon>
        <taxon>Euteleostomi</taxon>
        <taxon>Mammalia</taxon>
        <taxon>Eutheria</taxon>
        <taxon>Euarchontoglires</taxon>
        <taxon>Primates</taxon>
        <taxon>Haplorrhini</taxon>
        <taxon>Catarrhini</taxon>
        <taxon>Hominidae</taxon>
        <taxon>Homo</taxon>
    </lineage>
</organism>
<dbReference type="AlphaFoldDB" id="Q8IVI0"/>
<reference evidence="1" key="1">
    <citation type="journal article" date="1996" name="Hum. Mol. Genet.">
        <title>Isolation of a testis-specific cDNA on chromosome 17q from a region adjacent to the breakpoint of t(12;17) observed in a patient with acampomelic campomelic dysplasia and sex reversal.</title>
        <authorList>
            <person name="Ninomiya S."/>
            <person name="Isomura M."/>
            <person name="Narahara K."/>
            <person name="Seino Y."/>
            <person name="Nakamura Y."/>
        </authorList>
    </citation>
    <scope>NUCLEOTIDE SEQUENCE</scope>
    <source>
        <tissue evidence="1">Testis</tissue>
    </source>
</reference>
<dbReference type="EMBL" id="S83366">
    <property type="protein sequence ID" value="AAN86713.1"/>
    <property type="molecule type" value="Genomic_DNA"/>
</dbReference>
<proteinExistence type="predicted"/>
<accession>Q8IVI0</accession>
<protein>
    <submittedName>
        <fullName evidence="1">Uncharacterized protein</fullName>
    </submittedName>
</protein>
<evidence type="ECO:0000313" key="1">
    <source>
        <dbReference type="EMBL" id="AAN86713.1"/>
    </source>
</evidence>